<keyword evidence="1" id="KW-0732">Signal</keyword>
<keyword evidence="2" id="KW-0378">Hydrolase</keyword>
<dbReference type="Proteomes" id="UP000182658">
    <property type="component" value="Unassembled WGS sequence"/>
</dbReference>
<accession>A0A1J7JBC0</accession>
<keyword evidence="3" id="KW-1185">Reference proteome</keyword>
<dbReference type="GO" id="GO:0016787">
    <property type="term" value="F:hydrolase activity"/>
    <property type="evidence" value="ECO:0007669"/>
    <property type="project" value="UniProtKB-KW"/>
</dbReference>
<dbReference type="InParanoid" id="A0A1J7JBC0"/>
<organism evidence="2 3">
    <name type="scientific">Coniochaeta ligniaria NRRL 30616</name>
    <dbReference type="NCBI Taxonomy" id="1408157"/>
    <lineage>
        <taxon>Eukaryota</taxon>
        <taxon>Fungi</taxon>
        <taxon>Dikarya</taxon>
        <taxon>Ascomycota</taxon>
        <taxon>Pezizomycotina</taxon>
        <taxon>Sordariomycetes</taxon>
        <taxon>Sordariomycetidae</taxon>
        <taxon>Coniochaetales</taxon>
        <taxon>Coniochaetaceae</taxon>
        <taxon>Coniochaeta</taxon>
    </lineage>
</organism>
<dbReference type="PANTHER" id="PTHR38792:SF3">
    <property type="entry name" value="BNR_ASP-BOX REPEAT DOMAIN PROTEIN (AFU_ORTHOLOGUE AFUA_7G06430)-RELATED"/>
    <property type="match status" value="1"/>
</dbReference>
<evidence type="ECO:0000313" key="3">
    <source>
        <dbReference type="Proteomes" id="UP000182658"/>
    </source>
</evidence>
<dbReference type="EMBL" id="KV875100">
    <property type="protein sequence ID" value="OIW26516.1"/>
    <property type="molecule type" value="Genomic_DNA"/>
</dbReference>
<proteinExistence type="predicted"/>
<dbReference type="OrthoDB" id="2130735at2759"/>
<name>A0A1J7JBC0_9PEZI</name>
<dbReference type="PANTHER" id="PTHR38792">
    <property type="entry name" value="BNR/ASP-BOX REPEAT DOMAIN PROTEIN (AFU_ORTHOLOGUE AFUA_7G06430)-RELATED"/>
    <property type="match status" value="1"/>
</dbReference>
<dbReference type="AlphaFoldDB" id="A0A1J7JBC0"/>
<evidence type="ECO:0000256" key="1">
    <source>
        <dbReference type="SAM" id="SignalP"/>
    </source>
</evidence>
<dbReference type="SUPFAM" id="SSF110296">
    <property type="entry name" value="Oligoxyloglucan reducing end-specific cellobiohydrolase"/>
    <property type="match status" value="1"/>
</dbReference>
<sequence length="385" mass="42035">MFLHTAILSLITAASALPSGSGVLQKCAPHGVTFFNNKVIFTPPTNYTDPRVLYARTVELSDGTLLATWENYSPEPPLVYFPIYQSKDSGVSWRQISKITDQVNNWGLRYQPFLYELPRPFGGYPAGTVLAAGNSIPTDLSLTKIDVYASVDAGLTWKFVSSVASGGRAVPDNGETPVWEPFIMLYKDEIIVYYSDQRDPLHGQKLVHQTSKDLKNWDAPVDDVSYATYTARPGMTTVVQLPNGKYIMTYEYGGGPGFSSYTFPVYYRIADDPRQFNKSAGQPLQVGALKPQGSPYVTWSSVGGKDGSILVSSGTNQQVFVNRALGDVSKWEAYDVAQPVAYTRHLRVLKGDPAALLIAGAGILPPSTTNNVSLSVVDLKALLKV</sequence>
<reference evidence="2 3" key="1">
    <citation type="submission" date="2016-10" db="EMBL/GenBank/DDBJ databases">
        <title>Draft genome sequence of Coniochaeta ligniaria NRRL30616, a lignocellulolytic fungus for bioabatement of inhibitors in plant biomass hydrolysates.</title>
        <authorList>
            <consortium name="DOE Joint Genome Institute"/>
            <person name="Jimenez D.J."/>
            <person name="Hector R.E."/>
            <person name="Riley R."/>
            <person name="Sun H."/>
            <person name="Grigoriev I.V."/>
            <person name="Van Elsas J.D."/>
            <person name="Nichols N.N."/>
        </authorList>
    </citation>
    <scope>NUCLEOTIDE SEQUENCE [LARGE SCALE GENOMIC DNA]</scope>
    <source>
        <strain evidence="2 3">NRRL 30616</strain>
    </source>
</reference>
<dbReference type="STRING" id="1408157.A0A1J7JBC0"/>
<gene>
    <name evidence="2" type="ORF">CONLIGDRAFT_475825</name>
</gene>
<feature type="chain" id="PRO_5012566191" evidence="1">
    <location>
        <begin position="17"/>
        <end position="385"/>
    </location>
</feature>
<dbReference type="Gene3D" id="2.120.10.10">
    <property type="match status" value="1"/>
</dbReference>
<evidence type="ECO:0000313" key="2">
    <source>
        <dbReference type="EMBL" id="OIW26516.1"/>
    </source>
</evidence>
<protein>
    <submittedName>
        <fullName evidence="2">Glycoside hydrolase family 93 protein</fullName>
    </submittedName>
</protein>
<feature type="signal peptide" evidence="1">
    <location>
        <begin position="1"/>
        <end position="16"/>
    </location>
</feature>